<proteinExistence type="predicted"/>
<gene>
    <name evidence="2" type="ORF">UR63_C0024G0005</name>
</gene>
<feature type="domain" description="Cupin type-2" evidence="1">
    <location>
        <begin position="32"/>
        <end position="102"/>
    </location>
</feature>
<dbReference type="Proteomes" id="UP000034127">
    <property type="component" value="Unassembled WGS sequence"/>
</dbReference>
<dbReference type="InterPro" id="IPR013096">
    <property type="entry name" value="Cupin_2"/>
</dbReference>
<dbReference type="Pfam" id="PF07883">
    <property type="entry name" value="Cupin_2"/>
    <property type="match status" value="1"/>
</dbReference>
<protein>
    <recommendedName>
        <fullName evidence="1">Cupin type-2 domain-containing protein</fullName>
    </recommendedName>
</protein>
<dbReference type="PANTHER" id="PTHR43346">
    <property type="entry name" value="LIGAND BINDING DOMAIN PROTEIN, PUTATIVE (AFU_ORTHOLOGUE AFUA_6G14370)-RELATED"/>
    <property type="match status" value="1"/>
</dbReference>
<dbReference type="InterPro" id="IPR011051">
    <property type="entry name" value="RmlC_Cupin_sf"/>
</dbReference>
<dbReference type="Gene3D" id="2.60.120.10">
    <property type="entry name" value="Jelly Rolls"/>
    <property type="match status" value="1"/>
</dbReference>
<dbReference type="PANTHER" id="PTHR43346:SF1">
    <property type="entry name" value="QUERCETIN 2,3-DIOXYGENASE-RELATED"/>
    <property type="match status" value="1"/>
</dbReference>
<dbReference type="InterPro" id="IPR014710">
    <property type="entry name" value="RmlC-like_jellyroll"/>
</dbReference>
<dbReference type="CDD" id="cd02223">
    <property type="entry name" value="cupin_Bh2720-like"/>
    <property type="match status" value="1"/>
</dbReference>
<name>A0A0G0BTC8_9BACT</name>
<comment type="caution">
    <text evidence="2">The sequence shown here is derived from an EMBL/GenBank/DDBJ whole genome shotgun (WGS) entry which is preliminary data.</text>
</comment>
<evidence type="ECO:0000259" key="1">
    <source>
        <dbReference type="Pfam" id="PF07883"/>
    </source>
</evidence>
<evidence type="ECO:0000313" key="3">
    <source>
        <dbReference type="Proteomes" id="UP000034127"/>
    </source>
</evidence>
<accession>A0A0G0BTC8</accession>
<dbReference type="PATRIC" id="fig|1618485.3.peg.659"/>
<dbReference type="InterPro" id="IPR052538">
    <property type="entry name" value="Flavonoid_dioxygenase-like"/>
</dbReference>
<dbReference type="AlphaFoldDB" id="A0A0G0BTC8"/>
<evidence type="ECO:0000313" key="2">
    <source>
        <dbReference type="EMBL" id="KKP67016.1"/>
    </source>
</evidence>
<dbReference type="SUPFAM" id="SSF51182">
    <property type="entry name" value="RmlC-like cupins"/>
    <property type="match status" value="1"/>
</dbReference>
<dbReference type="EMBL" id="LBPX01000024">
    <property type="protein sequence ID" value="KKP67016.1"/>
    <property type="molecule type" value="Genomic_DNA"/>
</dbReference>
<organism evidence="2 3">
    <name type="scientific">Candidatus Roizmanbacteria bacterium GW2011_GWC2_35_12</name>
    <dbReference type="NCBI Taxonomy" id="1618485"/>
    <lineage>
        <taxon>Bacteria</taxon>
        <taxon>Candidatus Roizmaniibacteriota</taxon>
    </lineage>
</organism>
<sequence length="132" mass="14817">MKGYTSNIEELTLANNNFRQVLYTGHLCQLVLMSLKPKEEIGIEVHSDNDQFFRIEKGEGKCIIDGNEYSLKDGVAIIVPSGANHNIINTSETEDLKLYTIYSPAHHKDGIVRTTKEEAISNEEEFDGKATE</sequence>
<reference evidence="2 3" key="1">
    <citation type="journal article" date="2015" name="Nature">
        <title>rRNA introns, odd ribosomes, and small enigmatic genomes across a large radiation of phyla.</title>
        <authorList>
            <person name="Brown C.T."/>
            <person name="Hug L.A."/>
            <person name="Thomas B.C."/>
            <person name="Sharon I."/>
            <person name="Castelle C.J."/>
            <person name="Singh A."/>
            <person name="Wilkins M.J."/>
            <person name="Williams K.H."/>
            <person name="Banfield J.F."/>
        </authorList>
    </citation>
    <scope>NUCLEOTIDE SEQUENCE [LARGE SCALE GENOMIC DNA]</scope>
</reference>